<sequence length="1102" mass="127240">MGDRDEVEHPRMFNLKNIDQPNEIEQILIRGFKTLSHLSRDKSEMELHNEIQAKASQSMELHNELVQGLLYSMLTIPDNAERHFQILSFVVRDSYNEILARLEQITNCQDFLKLEDTCKIQLVWIADHLTELRIQGIQNTLRLLIRQSRSGDFSQCNLLFTEKLLDLLTKNRKWVEQDSSLTALSCYFFLRSIKEHVKYPALQEKEIKLCLELLHNKFEFCALVGRELVRALHDVARIPEFKQLWKVLLHEPKTLWPQFEGIYSLLKHRTNPWYFEFRFPPDLTERLYFIMSKVSTTNQRFYFQWFQKLYLSSPAAHVLLPDLVRFICASYHPSNDILAGGIIPRYEVINLLVREIQDPVLASDCKLSLFYDWLFFSRDNSIMDIEPGLLLMVNSLENNAYMTEVLVEFLAIASMEYCPSLKEHIHKNIESCMELLLEKGVISSLEPHYHNPNLSMDTKNNLLGMFGRFLNVEYPRPAAVPFSHPREANPPFPGNYEMPVFMDDEEVVPNFSPPETSEITPIQASEPAQSHEERDAYTQHSPQAHYQYEQAHFQNKQPSPVHIQNEQAFPESPHHSPEDDDSETRALFGGLFKDLRAAVFNWSYDNKGILDSILEIFVTQGMTAEQLVDKLESIFSRYDNYFLEISSMPHFFLDQLFPRAVYIKALSQNSNEEEMDLYDSEQGIDFPAISLFEKVWQTFFKEVQGSLLCLEKSPPAEREQARLLVKLAARLSSIGPYWLVYTLREFSSLHPDMTCPPIDPTCKYPSESPHPFQAYAHFVHLVSAETGVPPSKTVLSDMSMLMEMEKTAFYSILPSLFRFLPMWCLNNAALIHMAAEGLDAIQFTYTISRIYRKALNIMTYDGLQEIIAESFGWDPSAQVNFWVFVIAQFGGDQTAAEIILRAFVRYSNNEGLEDNSDQGEVIVKLSDILQRVPPTSGLLSAMFVGCHQSVIAKRLGMWFVIMLSQWAQQWSSLLHFNLRKFVTTLVSDDIAALGWENLDPDKDSEAYGNDVMQWLKLLHCWCDPNSFPGIPTEQQGITILLSVPNTREMLKQLVSNYQAQGLNPDDFPFFFQNLDDHPGLATTVYQLENNSDESHVKRPRDV</sequence>
<proteinExistence type="predicted"/>
<comment type="caution">
    <text evidence="1">The sequence shown here is derived from an EMBL/GenBank/DDBJ whole genome shotgun (WGS) entry which is preliminary data.</text>
</comment>
<keyword evidence="2" id="KW-1185">Reference proteome</keyword>
<dbReference type="EMBL" id="QTSX02006580">
    <property type="protein sequence ID" value="KAJ9052934.1"/>
    <property type="molecule type" value="Genomic_DNA"/>
</dbReference>
<evidence type="ECO:0000313" key="2">
    <source>
        <dbReference type="Proteomes" id="UP001165960"/>
    </source>
</evidence>
<gene>
    <name evidence="1" type="primary">INTS3</name>
    <name evidence="1" type="ORF">DSO57_1029176</name>
</gene>
<organism evidence="1 2">
    <name type="scientific">Entomophthora muscae</name>
    <dbReference type="NCBI Taxonomy" id="34485"/>
    <lineage>
        <taxon>Eukaryota</taxon>
        <taxon>Fungi</taxon>
        <taxon>Fungi incertae sedis</taxon>
        <taxon>Zoopagomycota</taxon>
        <taxon>Entomophthoromycotina</taxon>
        <taxon>Entomophthoromycetes</taxon>
        <taxon>Entomophthorales</taxon>
        <taxon>Entomophthoraceae</taxon>
        <taxon>Entomophthora</taxon>
    </lineage>
</organism>
<accession>A0ACC2RSD2</accession>
<protein>
    <submittedName>
        <fullName evidence="1">Integrator complex subunit 3</fullName>
    </submittedName>
</protein>
<reference evidence="1" key="1">
    <citation type="submission" date="2022-04" db="EMBL/GenBank/DDBJ databases">
        <title>Genome of the entomopathogenic fungus Entomophthora muscae.</title>
        <authorList>
            <person name="Elya C."/>
            <person name="Lovett B.R."/>
            <person name="Lee E."/>
            <person name="Macias A.M."/>
            <person name="Hajek A.E."/>
            <person name="De Bivort B.L."/>
            <person name="Kasson M.T."/>
            <person name="De Fine Licht H.H."/>
            <person name="Stajich J.E."/>
        </authorList>
    </citation>
    <scope>NUCLEOTIDE SEQUENCE</scope>
    <source>
        <strain evidence="1">Berkeley</strain>
    </source>
</reference>
<name>A0ACC2RSD2_9FUNG</name>
<evidence type="ECO:0000313" key="1">
    <source>
        <dbReference type="EMBL" id="KAJ9052934.1"/>
    </source>
</evidence>
<dbReference type="Proteomes" id="UP001165960">
    <property type="component" value="Unassembled WGS sequence"/>
</dbReference>